<organism evidence="1 2">
    <name type="scientific">Dioscorea alata</name>
    <name type="common">Purple yam</name>
    <dbReference type="NCBI Taxonomy" id="55571"/>
    <lineage>
        <taxon>Eukaryota</taxon>
        <taxon>Viridiplantae</taxon>
        <taxon>Streptophyta</taxon>
        <taxon>Embryophyta</taxon>
        <taxon>Tracheophyta</taxon>
        <taxon>Spermatophyta</taxon>
        <taxon>Magnoliopsida</taxon>
        <taxon>Liliopsida</taxon>
        <taxon>Dioscoreales</taxon>
        <taxon>Dioscoreaceae</taxon>
        <taxon>Dioscorea</taxon>
    </lineage>
</organism>
<reference evidence="2" key="1">
    <citation type="journal article" date="2022" name="Nat. Commun.">
        <title>Chromosome evolution and the genetic basis of agronomically important traits in greater yam.</title>
        <authorList>
            <person name="Bredeson J.V."/>
            <person name="Lyons J.B."/>
            <person name="Oniyinde I.O."/>
            <person name="Okereke N.R."/>
            <person name="Kolade O."/>
            <person name="Nnabue I."/>
            <person name="Nwadili C.O."/>
            <person name="Hribova E."/>
            <person name="Parker M."/>
            <person name="Nwogha J."/>
            <person name="Shu S."/>
            <person name="Carlson J."/>
            <person name="Kariba R."/>
            <person name="Muthemba S."/>
            <person name="Knop K."/>
            <person name="Barton G.J."/>
            <person name="Sherwood A.V."/>
            <person name="Lopez-Montes A."/>
            <person name="Asiedu R."/>
            <person name="Jamnadass R."/>
            <person name="Muchugi A."/>
            <person name="Goodstein D."/>
            <person name="Egesi C.N."/>
            <person name="Featherston J."/>
            <person name="Asfaw A."/>
            <person name="Simpson G.G."/>
            <person name="Dolezel J."/>
            <person name="Hendre P.S."/>
            <person name="Van Deynze A."/>
            <person name="Kumar P.L."/>
            <person name="Obidiegwu J.E."/>
            <person name="Bhattacharjee R."/>
            <person name="Rokhsar D.S."/>
        </authorList>
    </citation>
    <scope>NUCLEOTIDE SEQUENCE [LARGE SCALE GENOMIC DNA]</scope>
    <source>
        <strain evidence="2">cv. TDa95/00328</strain>
    </source>
</reference>
<evidence type="ECO:0000313" key="1">
    <source>
        <dbReference type="EMBL" id="KAH7686098.1"/>
    </source>
</evidence>
<protein>
    <submittedName>
        <fullName evidence="1">Zinc finger CCHC-type protein</fullName>
    </submittedName>
</protein>
<dbReference type="EMBL" id="CM037014">
    <property type="protein sequence ID" value="KAH7686098.1"/>
    <property type="molecule type" value="Genomic_DNA"/>
</dbReference>
<evidence type="ECO:0000313" key="2">
    <source>
        <dbReference type="Proteomes" id="UP000827976"/>
    </source>
</evidence>
<gene>
    <name evidence="1" type="ORF">IHE45_04G082000</name>
</gene>
<accession>A0ACB7WDT4</accession>
<proteinExistence type="predicted"/>
<sequence length="108" mass="12094">MRLRSDFEAVRSQLLNRDPLTSFDDVIRSVIAEETRLNTLSLRLIPTDTVLAVTSPRSTRVSSGSSVPPATASSTYSRSSVICHYCKRPGHMKNQCLKLQQRQQQQSS</sequence>
<dbReference type="Proteomes" id="UP000827976">
    <property type="component" value="Chromosome 4"/>
</dbReference>
<keyword evidence="2" id="KW-1185">Reference proteome</keyword>
<name>A0ACB7WDT4_DIOAL</name>
<comment type="caution">
    <text evidence="1">The sequence shown here is derived from an EMBL/GenBank/DDBJ whole genome shotgun (WGS) entry which is preliminary data.</text>
</comment>